<dbReference type="STRING" id="49451.A0A1J6HXI9"/>
<dbReference type="Proteomes" id="UP000187609">
    <property type="component" value="Unassembled WGS sequence"/>
</dbReference>
<keyword evidence="3" id="KW-1185">Reference proteome</keyword>
<dbReference type="PANTHER" id="PTHR34222">
    <property type="entry name" value="GAG_PRE-INTEGRS DOMAIN-CONTAINING PROTEIN"/>
    <property type="match status" value="1"/>
</dbReference>
<comment type="caution">
    <text evidence="2">The sequence shown here is derived from an EMBL/GenBank/DDBJ whole genome shotgun (WGS) entry which is preliminary data.</text>
</comment>
<name>A0A1J6HXI9_NICAT</name>
<dbReference type="OMA" id="FIWAIDS"/>
<protein>
    <recommendedName>
        <fullName evidence="1">Retrovirus-related Pol polyprotein from transposon TNT 1-94-like beta-barrel domain-containing protein</fullName>
    </recommendedName>
</protein>
<organism evidence="2 3">
    <name type="scientific">Nicotiana attenuata</name>
    <name type="common">Coyote tobacco</name>
    <dbReference type="NCBI Taxonomy" id="49451"/>
    <lineage>
        <taxon>Eukaryota</taxon>
        <taxon>Viridiplantae</taxon>
        <taxon>Streptophyta</taxon>
        <taxon>Embryophyta</taxon>
        <taxon>Tracheophyta</taxon>
        <taxon>Spermatophyta</taxon>
        <taxon>Magnoliopsida</taxon>
        <taxon>eudicotyledons</taxon>
        <taxon>Gunneridae</taxon>
        <taxon>Pentapetalae</taxon>
        <taxon>asterids</taxon>
        <taxon>lamiids</taxon>
        <taxon>Solanales</taxon>
        <taxon>Solanaceae</taxon>
        <taxon>Nicotianoideae</taxon>
        <taxon>Nicotianeae</taxon>
        <taxon>Nicotiana</taxon>
    </lineage>
</organism>
<dbReference type="AlphaFoldDB" id="A0A1J6HXI9"/>
<dbReference type="Gramene" id="OIS97549">
    <property type="protein sequence ID" value="OIS97549"/>
    <property type="gene ID" value="A4A49_62353"/>
</dbReference>
<gene>
    <name evidence="2" type="ORF">A4A49_62353</name>
</gene>
<feature type="non-terminal residue" evidence="2">
    <location>
        <position position="1"/>
    </location>
</feature>
<proteinExistence type="predicted"/>
<feature type="non-terminal residue" evidence="2">
    <location>
        <position position="204"/>
    </location>
</feature>
<feature type="domain" description="Retrovirus-related Pol polyprotein from transposon TNT 1-94-like beta-barrel" evidence="1">
    <location>
        <begin position="132"/>
        <end position="203"/>
    </location>
</feature>
<dbReference type="PANTHER" id="PTHR34222:SF99">
    <property type="entry name" value="PROTEIN, PUTATIVE-RELATED"/>
    <property type="match status" value="1"/>
</dbReference>
<reference evidence="2" key="1">
    <citation type="submission" date="2016-11" db="EMBL/GenBank/DDBJ databases">
        <title>The genome of Nicotiana attenuata.</title>
        <authorList>
            <person name="Xu S."/>
            <person name="Brockmoeller T."/>
            <person name="Gaquerel E."/>
            <person name="Navarro A."/>
            <person name="Kuhl H."/>
            <person name="Gase K."/>
            <person name="Ling Z."/>
            <person name="Zhou W."/>
            <person name="Kreitzer C."/>
            <person name="Stanke M."/>
            <person name="Tang H."/>
            <person name="Lyons E."/>
            <person name="Pandey P."/>
            <person name="Pandey S.P."/>
            <person name="Timmermann B."/>
            <person name="Baldwin I.T."/>
        </authorList>
    </citation>
    <scope>NUCLEOTIDE SEQUENCE [LARGE SCALE GENOMIC DNA]</scope>
    <source>
        <strain evidence="2">UT</strain>
    </source>
</reference>
<dbReference type="InterPro" id="IPR054722">
    <property type="entry name" value="PolX-like_BBD"/>
</dbReference>
<accession>A0A1J6HXI9</accession>
<evidence type="ECO:0000313" key="3">
    <source>
        <dbReference type="Proteomes" id="UP000187609"/>
    </source>
</evidence>
<evidence type="ECO:0000313" key="2">
    <source>
        <dbReference type="EMBL" id="OIS97549.1"/>
    </source>
</evidence>
<dbReference type="EMBL" id="MJEQ01037192">
    <property type="protein sequence ID" value="OIS97549.1"/>
    <property type="molecule type" value="Genomic_DNA"/>
</dbReference>
<sequence>FCDHCKRAGHTRDKYFKLHGYPQDFNHNPKYQKANRTAANVHGTPIDNYPVNTEEMQPQSNHSNVSLTKEQYGQLVSLLQHFQTGSGGDSPDNNTIGGNANFAGIFACSISVLSVDFGLLSCKCLKSRADIWILDSGASNHMTFNKSLLTQIKTLVYPMLITLPNGYRVKVTEIGTVTLAPNITLHRVLYVPSFKYNLISIHSL</sequence>
<evidence type="ECO:0000259" key="1">
    <source>
        <dbReference type="Pfam" id="PF22936"/>
    </source>
</evidence>
<dbReference type="Pfam" id="PF22936">
    <property type="entry name" value="Pol_BBD"/>
    <property type="match status" value="1"/>
</dbReference>